<gene>
    <name evidence="3" type="primary">LOC115028824</name>
</gene>
<feature type="compositionally biased region" description="Basic and acidic residues" evidence="1">
    <location>
        <begin position="772"/>
        <end position="781"/>
    </location>
</feature>
<evidence type="ECO:0000313" key="3">
    <source>
        <dbReference type="RefSeq" id="XP_029318546.1"/>
    </source>
</evidence>
<dbReference type="AlphaFoldDB" id="A0A6J2S7D6"/>
<feature type="region of interest" description="Disordered" evidence="1">
    <location>
        <begin position="759"/>
        <end position="781"/>
    </location>
</feature>
<dbReference type="RefSeq" id="XP_029318546.1">
    <property type="nucleotide sequence ID" value="XM_029462686.1"/>
</dbReference>
<dbReference type="Proteomes" id="UP000504630">
    <property type="component" value="Chromosome 24"/>
</dbReference>
<sequence length="812" mass="92448">MAQINLVTCAQVGKGVKITGKEFSTMIKLDCQKNPNSDICDVGSSQAAIIDQDVGSSADTKHQNELNLKLWCFRANYIQEILSVPHEEHCPLYSYTRCKKLGINFNVGSGVKQKLDPKSLTNGIMVELNTFATALSSQKHVITEILDYNFHLDFDNEVYRSAFAQQMMDKVRVSHAKKRYRVPRMKMRFKLPDIKCIQQLAYMDKTAYCPKCYQDRSQKLRQDYSDPGHMHHPRLHTMVDTVSADANCTARKPAKDPSSSFSAIEKTIMDSYPGCKKIGLSLFVDKDQPKHKLDTCVLSHEIMWEVASFAKTFCGTKCKIIHEVLEHNFNLGMQRSDIAQLFRKAASLKDGGLTWFSEVFVISPISHRPLGYVGKVAREAAKQSVWKESIKNRKLALQMKKQRATLPSDNINVVKESETNHDCKVMKRAYPLCTEMGLDLDVTSKTGEKEKLELKLLTRAVVWEMHTFARKKPGKFLPHMVYDILDYNFDLSSQNHRCWEFSKATTSKIQSMIRGYHKLPHKVDKVFKLPFDFVSKSSQRIAKEMQNKKCTTNEGHFVRQVKYRSGVNRVYFLDGYKTKGACFHDEDTPFPTDPGTMVQMDGNQVNVGCGSHFQGNLQIKEEYDPSNGNVKPEPDTEEKHCVDYKTKKEACFHGEDTPFPTDPVTIVQMDGNEVNVGCGSPFRGNLQIKEEYDPSNGNVKPEPDTEEKCCLDDYKTKKEAWFHDQDTPFPTDPVTIVQMDGNEVNVGCGSPFQGNLQIKEEEYDPSNGNVKPEPDTEEKYSPLHDDVETESNTEEFVYIVPVDTAAFHEYLW</sequence>
<protein>
    <submittedName>
        <fullName evidence="3">Uncharacterized protein LOC115028824 isoform X2</fullName>
    </submittedName>
</protein>
<evidence type="ECO:0000313" key="2">
    <source>
        <dbReference type="Proteomes" id="UP000504630"/>
    </source>
</evidence>
<organism evidence="2 3">
    <name type="scientific">Cottoperca gobio</name>
    <name type="common">Frogmouth</name>
    <name type="synonym">Aphritis gobio</name>
    <dbReference type="NCBI Taxonomy" id="56716"/>
    <lineage>
        <taxon>Eukaryota</taxon>
        <taxon>Metazoa</taxon>
        <taxon>Chordata</taxon>
        <taxon>Craniata</taxon>
        <taxon>Vertebrata</taxon>
        <taxon>Euteleostomi</taxon>
        <taxon>Actinopterygii</taxon>
        <taxon>Neopterygii</taxon>
        <taxon>Teleostei</taxon>
        <taxon>Neoteleostei</taxon>
        <taxon>Acanthomorphata</taxon>
        <taxon>Eupercaria</taxon>
        <taxon>Perciformes</taxon>
        <taxon>Notothenioidei</taxon>
        <taxon>Bovichtidae</taxon>
        <taxon>Cottoperca</taxon>
    </lineage>
</organism>
<evidence type="ECO:0000256" key="1">
    <source>
        <dbReference type="SAM" id="MobiDB-lite"/>
    </source>
</evidence>
<reference evidence="3" key="1">
    <citation type="submission" date="2025-08" db="UniProtKB">
        <authorList>
            <consortium name="RefSeq"/>
        </authorList>
    </citation>
    <scope>IDENTIFICATION</scope>
</reference>
<keyword evidence="2" id="KW-1185">Reference proteome</keyword>
<accession>A0A6J2S7D6</accession>
<proteinExistence type="predicted"/>
<dbReference type="GeneID" id="115028824"/>
<name>A0A6J2S7D6_COTGO</name>